<dbReference type="RefSeq" id="WP_021477749.1">
    <property type="nucleotide sequence ID" value="NZ_AVPH01000250.1"/>
</dbReference>
<sequence>MNGMDSLSGLLAFVRAAELGSFVAAGERLGISASAVSKSVSRLEDKLAARLFHRSTRRIRLTQEGLLLFERSRRILAELDEASAELAHSAAAPRGRLKVSLPLIGHRMLSPLLPEFHARYPEISLELDFSDRMVDLVAEGVDVAVRSGELDDSRLQARLLGPFRFALVGSPDYFRRRGEPQRPDDLQAHACLRYRFPYNGQLQPWALRVPAGSPPQPNAFLSCNSIEALAAAASDGLGIAWLPDFAVRRELADGRLRPVLEDCAAEPGKFSAVWPASRHLPPKQRVFIDFLAEHLLPTR</sequence>
<dbReference type="InterPro" id="IPR058163">
    <property type="entry name" value="LysR-type_TF_proteobact-type"/>
</dbReference>
<comment type="similarity">
    <text evidence="1">Belongs to the LysR transcriptional regulatory family.</text>
</comment>
<evidence type="ECO:0000313" key="6">
    <source>
        <dbReference type="EMBL" id="ERE04673.1"/>
    </source>
</evidence>
<dbReference type="Pfam" id="PF03466">
    <property type="entry name" value="LysR_substrate"/>
    <property type="match status" value="1"/>
</dbReference>
<evidence type="ECO:0000256" key="2">
    <source>
        <dbReference type="ARBA" id="ARBA00023015"/>
    </source>
</evidence>
<dbReference type="Gene3D" id="3.40.190.290">
    <property type="match status" value="1"/>
</dbReference>
<name>A0ABN0N4V6_9NEIS</name>
<dbReference type="PANTHER" id="PTHR30537:SF72">
    <property type="entry name" value="LYSR FAMILY TRANSCRIPTIONAL REGULATOR"/>
    <property type="match status" value="1"/>
</dbReference>
<organism evidence="6 7">
    <name type="scientific">Pseudogulbenkiania ferrooxidans EGD-HP2</name>
    <dbReference type="NCBI Taxonomy" id="1388764"/>
    <lineage>
        <taxon>Bacteria</taxon>
        <taxon>Pseudomonadati</taxon>
        <taxon>Pseudomonadota</taxon>
        <taxon>Betaproteobacteria</taxon>
        <taxon>Neisseriales</taxon>
        <taxon>Chromobacteriaceae</taxon>
        <taxon>Pseudogulbenkiania</taxon>
    </lineage>
</organism>
<dbReference type="EMBL" id="AVPH01000250">
    <property type="protein sequence ID" value="ERE04673.1"/>
    <property type="molecule type" value="Genomic_DNA"/>
</dbReference>
<evidence type="ECO:0000256" key="1">
    <source>
        <dbReference type="ARBA" id="ARBA00009437"/>
    </source>
</evidence>
<evidence type="ECO:0000259" key="5">
    <source>
        <dbReference type="PROSITE" id="PS50931"/>
    </source>
</evidence>
<dbReference type="InterPro" id="IPR036390">
    <property type="entry name" value="WH_DNA-bd_sf"/>
</dbReference>
<evidence type="ECO:0000313" key="7">
    <source>
        <dbReference type="Proteomes" id="UP000016426"/>
    </source>
</evidence>
<protein>
    <submittedName>
        <fullName evidence="6">Transcriptional regulator</fullName>
    </submittedName>
</protein>
<dbReference type="Proteomes" id="UP000016426">
    <property type="component" value="Unassembled WGS sequence"/>
</dbReference>
<dbReference type="SUPFAM" id="SSF53850">
    <property type="entry name" value="Periplasmic binding protein-like II"/>
    <property type="match status" value="1"/>
</dbReference>
<dbReference type="SUPFAM" id="SSF46785">
    <property type="entry name" value="Winged helix' DNA-binding domain"/>
    <property type="match status" value="1"/>
</dbReference>
<dbReference type="InterPro" id="IPR000847">
    <property type="entry name" value="LysR_HTH_N"/>
</dbReference>
<evidence type="ECO:0000256" key="4">
    <source>
        <dbReference type="ARBA" id="ARBA00023163"/>
    </source>
</evidence>
<dbReference type="PROSITE" id="PS50931">
    <property type="entry name" value="HTH_LYSR"/>
    <property type="match status" value="1"/>
</dbReference>
<comment type="caution">
    <text evidence="6">The sequence shown here is derived from an EMBL/GenBank/DDBJ whole genome shotgun (WGS) entry which is preliminary data.</text>
</comment>
<dbReference type="CDD" id="cd08476">
    <property type="entry name" value="PBP2_CrgA_like_7"/>
    <property type="match status" value="1"/>
</dbReference>
<dbReference type="PANTHER" id="PTHR30537">
    <property type="entry name" value="HTH-TYPE TRANSCRIPTIONAL REGULATOR"/>
    <property type="match status" value="1"/>
</dbReference>
<keyword evidence="7" id="KW-1185">Reference proteome</keyword>
<keyword evidence="4" id="KW-0804">Transcription</keyword>
<feature type="domain" description="HTH lysR-type" evidence="5">
    <location>
        <begin position="5"/>
        <end position="62"/>
    </location>
</feature>
<keyword evidence="3" id="KW-0238">DNA-binding</keyword>
<accession>A0ABN0N4V6</accession>
<dbReference type="InterPro" id="IPR036388">
    <property type="entry name" value="WH-like_DNA-bd_sf"/>
</dbReference>
<reference evidence="6 7" key="1">
    <citation type="journal article" date="2013" name="Genome Announc.">
        <title>Genome Sequence of the Pigment-Producing Bacterium Pseudogulbenkiania ferrooxidans, Isolated from Loktak Lake.</title>
        <authorList>
            <person name="Puranik S."/>
            <person name="Talkal R."/>
            <person name="Qureshi A."/>
            <person name="Khardenavis A."/>
            <person name="Kapley A."/>
            <person name="Purohit H.J."/>
        </authorList>
    </citation>
    <scope>NUCLEOTIDE SEQUENCE [LARGE SCALE GENOMIC DNA]</scope>
    <source>
        <strain evidence="6 7">EGD-HP2</strain>
    </source>
</reference>
<dbReference type="InterPro" id="IPR005119">
    <property type="entry name" value="LysR_subst-bd"/>
</dbReference>
<keyword evidence="2" id="KW-0805">Transcription regulation</keyword>
<dbReference type="Gene3D" id="1.10.10.10">
    <property type="entry name" value="Winged helix-like DNA-binding domain superfamily/Winged helix DNA-binding domain"/>
    <property type="match status" value="1"/>
</dbReference>
<gene>
    <name evidence="6" type="ORF">O166_11095</name>
</gene>
<dbReference type="Pfam" id="PF00126">
    <property type="entry name" value="HTH_1"/>
    <property type="match status" value="1"/>
</dbReference>
<proteinExistence type="inferred from homology"/>
<evidence type="ECO:0000256" key="3">
    <source>
        <dbReference type="ARBA" id="ARBA00023125"/>
    </source>
</evidence>